<protein>
    <submittedName>
        <fullName evidence="1">Uncharacterized protein</fullName>
    </submittedName>
</protein>
<evidence type="ECO:0000313" key="1">
    <source>
        <dbReference type="EMBL" id="EPG75686.1"/>
    </source>
</evidence>
<keyword evidence="2" id="KW-1185">Reference proteome</keyword>
<dbReference type="EMBL" id="AKWZ02000002">
    <property type="protein sequence ID" value="EPG75686.1"/>
    <property type="molecule type" value="Genomic_DNA"/>
</dbReference>
<dbReference type="RefSeq" id="WP_016547809.1">
    <property type="nucleotide sequence ID" value="NZ_AKWZ02000002.1"/>
</dbReference>
<organism evidence="1 2">
    <name type="scientific">Leptospira fainei serovar Hurstbridge str. BUT 6</name>
    <dbReference type="NCBI Taxonomy" id="1193011"/>
    <lineage>
        <taxon>Bacteria</taxon>
        <taxon>Pseudomonadati</taxon>
        <taxon>Spirochaetota</taxon>
        <taxon>Spirochaetia</taxon>
        <taxon>Leptospirales</taxon>
        <taxon>Leptospiraceae</taxon>
        <taxon>Leptospira</taxon>
    </lineage>
</organism>
<name>S3UZ34_9LEPT</name>
<evidence type="ECO:0000313" key="2">
    <source>
        <dbReference type="Proteomes" id="UP000014540"/>
    </source>
</evidence>
<reference evidence="1" key="1">
    <citation type="submission" date="2013-04" db="EMBL/GenBank/DDBJ databases">
        <authorList>
            <person name="Harkins D.M."/>
            <person name="Durkin A.S."/>
            <person name="Selengut J.D."/>
            <person name="Sanka R."/>
            <person name="DePew J."/>
            <person name="Purushe J."/>
            <person name="Ahmed A."/>
            <person name="van der Linden H."/>
            <person name="Goris M.G.A."/>
            <person name="Hartskeerl R.A."/>
            <person name="Vinetz J.M."/>
            <person name="Sutton G.G."/>
            <person name="Nelson W.C."/>
            <person name="Fouts D.E."/>
        </authorList>
    </citation>
    <scope>NUCLEOTIDE SEQUENCE [LARGE SCALE GENOMIC DNA]</scope>
    <source>
        <strain evidence="1">BUT 6</strain>
    </source>
</reference>
<dbReference type="AlphaFoldDB" id="S3UZ34"/>
<gene>
    <name evidence="1" type="ORF">LEP1GSC058_0794</name>
</gene>
<sequence length="262" mass="30102">MIIKDLLRPIYRAYLEIKDSQKGRVSPPVTQIFINDETRRTSFSITNYPSFLLPSRIGKIWYEISLSDQDGNKVFSKDIKLAKYGSMEISPDQFYSKKLPNRGLFFANIKESKLSFVQKFHLRKLGRLTSHFYTLYHSPDYSNLAMVHPQTVAPVPVSEGKSNFWYSQFLIKVSAISSIELFQMNPSPRKADLNLIVMNMDGKEVISSEESVPAFGVRNIKFDQKMLGENEYVYIASDTLRGNEKPILFSHYPDGTYTALHT</sequence>
<dbReference type="Proteomes" id="UP000014540">
    <property type="component" value="Unassembled WGS sequence"/>
</dbReference>
<dbReference type="STRING" id="1193011.LEP1GSC058_0794"/>
<comment type="caution">
    <text evidence="1">The sequence shown here is derived from an EMBL/GenBank/DDBJ whole genome shotgun (WGS) entry which is preliminary data.</text>
</comment>
<dbReference type="OrthoDB" id="320660at2"/>
<accession>S3UZ34</accession>
<proteinExistence type="predicted"/>